<feature type="region of interest" description="Disordered" evidence="1">
    <location>
        <begin position="1"/>
        <end position="58"/>
    </location>
</feature>
<reference evidence="2" key="1">
    <citation type="journal article" date="2021" name="Nat. Microbiol.">
        <title>Cocultivation of an ultrasmall environmental parasitic bacterium with lytic ability against bacteria associated with wastewater foams.</title>
        <authorList>
            <person name="Batinovic S."/>
            <person name="Rose J.J.A."/>
            <person name="Ratcliffe J."/>
            <person name="Seviour R.J."/>
            <person name="Petrovski S."/>
        </authorList>
    </citation>
    <scope>NUCLEOTIDE SEQUENCE</scope>
    <source>
        <strain evidence="2">CON9</strain>
    </source>
</reference>
<evidence type="ECO:0000256" key="1">
    <source>
        <dbReference type="SAM" id="MobiDB-lite"/>
    </source>
</evidence>
<evidence type="ECO:0000313" key="2">
    <source>
        <dbReference type="EMBL" id="QHN34787.1"/>
    </source>
</evidence>
<organism evidence="2 3">
    <name type="scientific">Gordonia pseudamarae</name>
    <dbReference type="NCBI Taxonomy" id="2831662"/>
    <lineage>
        <taxon>Bacteria</taxon>
        <taxon>Bacillati</taxon>
        <taxon>Actinomycetota</taxon>
        <taxon>Actinomycetes</taxon>
        <taxon>Mycobacteriales</taxon>
        <taxon>Gordoniaceae</taxon>
        <taxon>Gordonia</taxon>
    </lineage>
</organism>
<dbReference type="Proteomes" id="UP001059836">
    <property type="component" value="Chromosome"/>
</dbReference>
<evidence type="ECO:0000313" key="3">
    <source>
        <dbReference type="Proteomes" id="UP001059836"/>
    </source>
</evidence>
<gene>
    <name evidence="2" type="ORF">GII31_07635</name>
</gene>
<protein>
    <submittedName>
        <fullName evidence="2">Uncharacterized protein</fullName>
    </submittedName>
</protein>
<dbReference type="EMBL" id="CP045809">
    <property type="protein sequence ID" value="QHN34787.1"/>
    <property type="molecule type" value="Genomic_DNA"/>
</dbReference>
<name>A0ABX6IGM3_9ACTN</name>
<sequence length="225" mass="22343">MDLLGRTTDVEPFSPARIRGQPGRCRTSTRRAAPRGLVTGRASARSVSTDLPARTIGGSIDPAGRRFEVAARIGPAPIAGTGTVRSAGTVRGAGTVCAQRAISAAAGGAPIRSIGTRTSGPASVGGLGRPRCGITLASAAGFGSIVELPEPWVPGPRAPFVTWLRLDPTSFGVAAFPPQVGLGPFGPLSASVGLGPFPASVDVGPLPAPVSFGALAALPAPASVV</sequence>
<accession>A0ABX6IGM3</accession>
<proteinExistence type="predicted"/>
<keyword evidence="3" id="KW-1185">Reference proteome</keyword>
<dbReference type="RefSeq" id="WP_213248290.1">
    <property type="nucleotide sequence ID" value="NZ_CP045806.1"/>
</dbReference>